<proteinExistence type="predicted"/>
<dbReference type="NCBIfam" id="TIGR04138">
    <property type="entry name" value="Plancto_Ver_chp"/>
    <property type="match status" value="1"/>
</dbReference>
<dbReference type="InterPro" id="IPR026406">
    <property type="entry name" value="Ver/Plancto_CHP"/>
</dbReference>
<reference evidence="2" key="1">
    <citation type="journal article" date="2019" name="Int. J. Syst. Evol. Microbiol.">
        <title>The Global Catalogue of Microorganisms (GCM) 10K type strain sequencing project: providing services to taxonomists for standard genome sequencing and annotation.</title>
        <authorList>
            <consortium name="The Broad Institute Genomics Platform"/>
            <consortium name="The Broad Institute Genome Sequencing Center for Infectious Disease"/>
            <person name="Wu L."/>
            <person name="Ma J."/>
        </authorList>
    </citation>
    <scope>NUCLEOTIDE SEQUENCE [LARGE SCALE GENOMIC DNA]</scope>
    <source>
        <strain evidence="2">JCM 16545</strain>
    </source>
</reference>
<dbReference type="InterPro" id="IPR018247">
    <property type="entry name" value="EF_Hand_1_Ca_BS"/>
</dbReference>
<sequence>MDILLYLFGFLLSADSLFVSLPFMQSMHFDQALRNILKRDSRFAPDAYGFLKQALDFTVTEHTKHDPDMSHHVTAKELLFGFRDLALKEYGPMAATLLSEWGIENCNHVGDMVFLLIDEGMFGKQDSDRREDFSEVFDFHEVFVAPYLPKSTASSRN</sequence>
<evidence type="ECO:0000313" key="1">
    <source>
        <dbReference type="EMBL" id="MFD2277439.1"/>
    </source>
</evidence>
<organism evidence="1 2">
    <name type="scientific">Rubritalea spongiae</name>
    <dbReference type="NCBI Taxonomy" id="430797"/>
    <lineage>
        <taxon>Bacteria</taxon>
        <taxon>Pseudomonadati</taxon>
        <taxon>Verrucomicrobiota</taxon>
        <taxon>Verrucomicrobiia</taxon>
        <taxon>Verrucomicrobiales</taxon>
        <taxon>Rubritaleaceae</taxon>
        <taxon>Rubritalea</taxon>
    </lineage>
</organism>
<evidence type="ECO:0000313" key="2">
    <source>
        <dbReference type="Proteomes" id="UP001597297"/>
    </source>
</evidence>
<dbReference type="RefSeq" id="WP_377093360.1">
    <property type="nucleotide sequence ID" value="NZ_JBHSJM010000001.1"/>
</dbReference>
<keyword evidence="2" id="KW-1185">Reference proteome</keyword>
<gene>
    <name evidence="1" type="ORF">ACFSQZ_13240</name>
</gene>
<dbReference type="PROSITE" id="PS00018">
    <property type="entry name" value="EF_HAND_1"/>
    <property type="match status" value="1"/>
</dbReference>
<dbReference type="Proteomes" id="UP001597297">
    <property type="component" value="Unassembled WGS sequence"/>
</dbReference>
<comment type="caution">
    <text evidence="1">The sequence shown here is derived from an EMBL/GenBank/DDBJ whole genome shotgun (WGS) entry which is preliminary data.</text>
</comment>
<accession>A0ABW5EAM7</accession>
<dbReference type="EMBL" id="JBHUJC010000042">
    <property type="protein sequence ID" value="MFD2277439.1"/>
    <property type="molecule type" value="Genomic_DNA"/>
</dbReference>
<name>A0ABW5EAM7_9BACT</name>
<protein>
    <submittedName>
        <fullName evidence="1">Minf_1886 family protein</fullName>
    </submittedName>
</protein>